<dbReference type="PANTHER" id="PTHR10796:SF130">
    <property type="entry name" value="PATCHED DOMAIN-CONTAINING PROTEIN 3-LIKE PROTEIN"/>
    <property type="match status" value="1"/>
</dbReference>
<feature type="transmembrane region" description="Helical" evidence="3">
    <location>
        <begin position="852"/>
        <end position="876"/>
    </location>
</feature>
<feature type="transmembrane region" description="Helical" evidence="3">
    <location>
        <begin position="809"/>
        <end position="831"/>
    </location>
</feature>
<dbReference type="InterPro" id="IPR000731">
    <property type="entry name" value="SSD"/>
</dbReference>
<protein>
    <recommendedName>
        <fullName evidence="4">SSD domain-containing protein</fullName>
    </recommendedName>
</protein>
<dbReference type="PROSITE" id="PS50156">
    <property type="entry name" value="SSD"/>
    <property type="match status" value="2"/>
</dbReference>
<dbReference type="InterPro" id="IPR051697">
    <property type="entry name" value="Patched_domain-protein"/>
</dbReference>
<organism evidence="5 6">
    <name type="scientific">Loxostege sticticalis</name>
    <name type="common">Beet webworm moth</name>
    <dbReference type="NCBI Taxonomy" id="481309"/>
    <lineage>
        <taxon>Eukaryota</taxon>
        <taxon>Metazoa</taxon>
        <taxon>Ecdysozoa</taxon>
        <taxon>Arthropoda</taxon>
        <taxon>Hexapoda</taxon>
        <taxon>Insecta</taxon>
        <taxon>Pterygota</taxon>
        <taxon>Neoptera</taxon>
        <taxon>Endopterygota</taxon>
        <taxon>Lepidoptera</taxon>
        <taxon>Glossata</taxon>
        <taxon>Ditrysia</taxon>
        <taxon>Pyraloidea</taxon>
        <taxon>Crambidae</taxon>
        <taxon>Pyraustinae</taxon>
        <taxon>Loxostege</taxon>
    </lineage>
</organism>
<dbReference type="AlphaFoldDB" id="A0ABD0T3P5"/>
<evidence type="ECO:0000313" key="5">
    <source>
        <dbReference type="EMBL" id="KAL0832648.1"/>
    </source>
</evidence>
<evidence type="ECO:0000256" key="2">
    <source>
        <dbReference type="SAM" id="MobiDB-lite"/>
    </source>
</evidence>
<accession>A0ABD0T3P5</accession>
<comment type="caution">
    <text evidence="5">The sequence shown here is derived from an EMBL/GenBank/DDBJ whole genome shotgun (WGS) entry which is preliminary data.</text>
</comment>
<feature type="transmembrane region" description="Helical" evidence="3">
    <location>
        <begin position="370"/>
        <end position="391"/>
    </location>
</feature>
<dbReference type="Gene3D" id="1.20.1640.10">
    <property type="entry name" value="Multidrug efflux transporter AcrB transmembrane domain"/>
    <property type="match status" value="2"/>
</dbReference>
<feature type="transmembrane region" description="Helical" evidence="3">
    <location>
        <begin position="475"/>
        <end position="499"/>
    </location>
</feature>
<proteinExistence type="inferred from homology"/>
<feature type="transmembrane region" description="Helical" evidence="3">
    <location>
        <begin position="403"/>
        <end position="425"/>
    </location>
</feature>
<feature type="transmembrane region" description="Helical" evidence="3">
    <location>
        <begin position="541"/>
        <end position="563"/>
    </location>
</feature>
<keyword evidence="3" id="KW-1133">Transmembrane helix</keyword>
<evidence type="ECO:0000313" key="6">
    <source>
        <dbReference type="Proteomes" id="UP001549921"/>
    </source>
</evidence>
<evidence type="ECO:0000256" key="3">
    <source>
        <dbReference type="SAM" id="Phobius"/>
    </source>
</evidence>
<keyword evidence="3" id="KW-0812">Transmembrane</keyword>
<feature type="transmembrane region" description="Helical" evidence="3">
    <location>
        <begin position="43"/>
        <end position="61"/>
    </location>
</feature>
<feature type="transmembrane region" description="Helical" evidence="3">
    <location>
        <begin position="445"/>
        <end position="468"/>
    </location>
</feature>
<dbReference type="Proteomes" id="UP001549921">
    <property type="component" value="Unassembled WGS sequence"/>
</dbReference>
<sequence length="948" mass="107390">MPVKKQIKSPQQLWEDISSSFVHFVERIFFTLGVVIARRPWTTIILTWLFLLISCIGLLRFNIEKNPMKLWVPPDSDFYHDTHWYIDNFGTGFRLQKIIITADNVLEPKVLSTINNITKEVNSLQVEVKDKTYFLKDLCYEVPVVNFLNLNENGRSVNAVSDNNSTNENEKKKSDSDFSDPTLWIGDDFYCGFLDTFQMKCLQYNILDIWDENSDTIMGLTKRDIVSKVNTVKTNPITGHPFDYTKLLGGVKRDETGDIVSANSIILTWYTQVDMSSIDINEVGNLIGTEDWVSIPLGLWEAKFLDLMKSLSHNTSDFKMYYEAGRSFADISGEAMFHELDKLFLGIILMFIYIQFALSRCNWLEIRLTLGSVGLLCVGMAYITAVSWCSTMGIPFGPVHSSLPFLLMGLGVDDMFVMNACWRNLSPAESKKSLPVKIGLMLEHAGVSIVITSFTDIVALLIGAITILPSLKSFCIYAAIGVFFIFCYSVTFYVAVFTLDIMRIESNRNGILFCYKHSSEIPIAEDKTIFQKLLSKFYKSVVFTIPGRTIIIISTLVMTGFSIESIMHLEQRFDPKWFIPDDTYFKNFLDIHEYYYPEEGYPAMVFLGKMDYQYEFTKLYGIAEQLKNQTYVDDVTDWVESFHGYVLKNYGRDLKNTSSVTNDEFHAFLTRFLFSPIGGRFQLNFKFSSPIKCGSPAPNITASSMAFKFGRFHGPSEYIPAMNHAKSIVKSTPITSGDGYRSVWSKVFANWVTDEVISEEVERNIELALLCVMVCTVILITNLQMCLWIFICVLLTIVNVLGWMQKWGMTVDIVCCIGLELAIGLCVDYAAHIGHTFLTTTGESRTERAFKTVTSIGTAVLLGGGSTFLSLSILSMSKSYTFQSFFKIFLLVIVFGLFNGLMFLPAVLSLIGPAAYRKKEEVEKAPEAIELNGKHQIAVDTDKQIYDD</sequence>
<keyword evidence="3" id="KW-0472">Membrane</keyword>
<evidence type="ECO:0000259" key="4">
    <source>
        <dbReference type="PROSITE" id="PS50156"/>
    </source>
</evidence>
<feature type="transmembrane region" description="Helical" evidence="3">
    <location>
        <begin position="888"/>
        <end position="911"/>
    </location>
</feature>
<reference evidence="5 6" key="1">
    <citation type="submission" date="2024-06" db="EMBL/GenBank/DDBJ databases">
        <title>A chromosome-level genome assembly of beet webworm, Loxostege sticticalis.</title>
        <authorList>
            <person name="Zhang Y."/>
        </authorList>
    </citation>
    <scope>NUCLEOTIDE SEQUENCE [LARGE SCALE GENOMIC DNA]</scope>
    <source>
        <strain evidence="5">AQ028</strain>
        <tissue evidence="5">Male pupae</tissue>
    </source>
</reference>
<comment type="similarity">
    <text evidence="1">Belongs to the patched family.</text>
</comment>
<dbReference type="Pfam" id="PF12349">
    <property type="entry name" value="Sterol-sensing"/>
    <property type="match status" value="1"/>
</dbReference>
<feature type="region of interest" description="Disordered" evidence="2">
    <location>
        <begin position="158"/>
        <end position="177"/>
    </location>
</feature>
<dbReference type="EMBL" id="JBEDNZ010000010">
    <property type="protein sequence ID" value="KAL0832648.1"/>
    <property type="molecule type" value="Genomic_DNA"/>
</dbReference>
<dbReference type="InterPro" id="IPR053958">
    <property type="entry name" value="HMGCR/SNAP/NPC1-like_SSD"/>
</dbReference>
<feature type="domain" description="SSD" evidence="4">
    <location>
        <begin position="339"/>
        <end position="499"/>
    </location>
</feature>
<feature type="transmembrane region" description="Helical" evidence="3">
    <location>
        <begin position="340"/>
        <end position="358"/>
    </location>
</feature>
<name>A0ABD0T3P5_LOXSC</name>
<evidence type="ECO:0000256" key="1">
    <source>
        <dbReference type="ARBA" id="ARBA00005585"/>
    </source>
</evidence>
<dbReference type="PANTHER" id="PTHR10796">
    <property type="entry name" value="PATCHED-RELATED"/>
    <property type="match status" value="1"/>
</dbReference>
<dbReference type="SUPFAM" id="SSF82866">
    <property type="entry name" value="Multidrug efflux transporter AcrB transmembrane domain"/>
    <property type="match status" value="2"/>
</dbReference>
<feature type="domain" description="SSD" evidence="4">
    <location>
        <begin position="821"/>
        <end position="910"/>
    </location>
</feature>
<feature type="transmembrane region" description="Helical" evidence="3">
    <location>
        <begin position="767"/>
        <end position="797"/>
    </location>
</feature>
<gene>
    <name evidence="5" type="ORF">ABMA28_000840</name>
</gene>